<reference evidence="1" key="1">
    <citation type="submission" date="2020-04" db="EMBL/GenBank/DDBJ databases">
        <authorList>
            <person name="Alioto T."/>
            <person name="Alioto T."/>
            <person name="Gomez Garrido J."/>
        </authorList>
    </citation>
    <scope>NUCLEOTIDE SEQUENCE</scope>
    <source>
        <strain evidence="1">A484AB</strain>
    </source>
</reference>
<keyword evidence="2" id="KW-1185">Reference proteome</keyword>
<protein>
    <submittedName>
        <fullName evidence="1">Uncharacterized protein</fullName>
    </submittedName>
</protein>
<evidence type="ECO:0000313" key="2">
    <source>
        <dbReference type="Proteomes" id="UP001152795"/>
    </source>
</evidence>
<comment type="caution">
    <text evidence="1">The sequence shown here is derived from an EMBL/GenBank/DDBJ whole genome shotgun (WGS) entry which is preliminary data.</text>
</comment>
<dbReference type="EMBL" id="CACRXK020030507">
    <property type="protein sequence ID" value="CAB4042632.1"/>
    <property type="molecule type" value="Genomic_DNA"/>
</dbReference>
<sequence length="80" mass="9077">MTDDYDVIFCIAVSISAQPGVKGWFSDNRHHVLYAVMGLVIVILFVIILWLLHDNRKYRKSGATVAKKNKNKSSIDKEVV</sequence>
<dbReference type="Proteomes" id="UP001152795">
    <property type="component" value="Unassembled WGS sequence"/>
</dbReference>
<proteinExistence type="predicted"/>
<dbReference type="AlphaFoldDB" id="A0A7D9K9P9"/>
<organism evidence="1 2">
    <name type="scientific">Paramuricea clavata</name>
    <name type="common">Red gorgonian</name>
    <name type="synonym">Violescent sea-whip</name>
    <dbReference type="NCBI Taxonomy" id="317549"/>
    <lineage>
        <taxon>Eukaryota</taxon>
        <taxon>Metazoa</taxon>
        <taxon>Cnidaria</taxon>
        <taxon>Anthozoa</taxon>
        <taxon>Octocorallia</taxon>
        <taxon>Malacalcyonacea</taxon>
        <taxon>Plexauridae</taxon>
        <taxon>Paramuricea</taxon>
    </lineage>
</organism>
<evidence type="ECO:0000313" key="1">
    <source>
        <dbReference type="EMBL" id="CAB4042632.1"/>
    </source>
</evidence>
<accession>A0A7D9K9P9</accession>
<name>A0A7D9K9P9_PARCT</name>
<gene>
    <name evidence="1" type="ORF">PACLA_8A066722</name>
</gene>